<protein>
    <submittedName>
        <fullName evidence="3">Uncharacterized protein</fullName>
    </submittedName>
</protein>
<keyword evidence="2" id="KW-0804">Transcription</keyword>
<dbReference type="GO" id="GO:0045893">
    <property type="term" value="P:positive regulation of DNA-templated transcription"/>
    <property type="evidence" value="ECO:0007669"/>
    <property type="project" value="TreeGrafter"/>
</dbReference>
<keyword evidence="1" id="KW-0805">Transcription regulation</keyword>
<name>A0A024WV03_PLAFA</name>
<evidence type="ECO:0000313" key="3">
    <source>
        <dbReference type="EMBL" id="ETW51017.1"/>
    </source>
</evidence>
<dbReference type="Proteomes" id="UP000030699">
    <property type="component" value="Unassembled WGS sequence"/>
</dbReference>
<proteinExistence type="predicted"/>
<dbReference type="EMBL" id="KI925505">
    <property type="protein sequence ID" value="ETW51017.1"/>
    <property type="molecule type" value="Genomic_DNA"/>
</dbReference>
<dbReference type="PANTHER" id="PTHR45838">
    <property type="entry name" value="HISTONE-LYSINE-N-METHYLTRANSFERASE 2 KMT2 FAMILY MEMBER"/>
    <property type="match status" value="1"/>
</dbReference>
<reference evidence="3 4" key="1">
    <citation type="submission" date="2013-02" db="EMBL/GenBank/DDBJ databases">
        <title>The Genome Annotation of Plasmodium falciparum MaliPS096_E11.</title>
        <authorList>
            <consortium name="The Broad Institute Genome Sequencing Platform"/>
            <consortium name="The Broad Institute Genome Sequencing Center for Infectious Disease"/>
            <person name="Neafsey D."/>
            <person name="Hoffman S."/>
            <person name="Volkman S."/>
            <person name="Rosenthal P."/>
            <person name="Walker B."/>
            <person name="Young S.K."/>
            <person name="Zeng Q."/>
            <person name="Gargeya S."/>
            <person name="Fitzgerald M."/>
            <person name="Haas B."/>
            <person name="Abouelleil A."/>
            <person name="Allen A.W."/>
            <person name="Alvarado L."/>
            <person name="Arachchi H.M."/>
            <person name="Berlin A.M."/>
            <person name="Chapman S.B."/>
            <person name="Gainer-Dewar J."/>
            <person name="Goldberg J."/>
            <person name="Griggs A."/>
            <person name="Gujja S."/>
            <person name="Hansen M."/>
            <person name="Howarth C."/>
            <person name="Imamovic A."/>
            <person name="Ireland A."/>
            <person name="Larimer J."/>
            <person name="McCowan C."/>
            <person name="Murphy C."/>
            <person name="Pearson M."/>
            <person name="Poon T.W."/>
            <person name="Priest M."/>
            <person name="Roberts A."/>
            <person name="Saif S."/>
            <person name="Shea T."/>
            <person name="Sisk P."/>
            <person name="Sykes S."/>
            <person name="Wortman J."/>
            <person name="Nusbaum C."/>
            <person name="Birren B."/>
        </authorList>
    </citation>
    <scope>NUCLEOTIDE SEQUENCE [LARGE SCALE GENOMIC DNA]</scope>
    <source>
        <strain evidence="3 4">MaliPS096_E11</strain>
    </source>
</reference>
<evidence type="ECO:0000256" key="1">
    <source>
        <dbReference type="ARBA" id="ARBA00023015"/>
    </source>
</evidence>
<dbReference type="AlphaFoldDB" id="A0A024WV03"/>
<evidence type="ECO:0000313" key="4">
    <source>
        <dbReference type="Proteomes" id="UP000030699"/>
    </source>
</evidence>
<dbReference type="GO" id="GO:0035097">
    <property type="term" value="C:histone methyltransferase complex"/>
    <property type="evidence" value="ECO:0007669"/>
    <property type="project" value="TreeGrafter"/>
</dbReference>
<accession>A0A024WV03</accession>
<sequence>MERKQNLQKNVKMERKQNLQKSVTMERKEKHVNNINNADNNNNNNNNIDHKSYEDILTCTIERDYVDNMKESPISHMKDDHVKKNKNNHIRDTDMKSTQSFNYLSNNFHNIYKFPYFGWVSFFFVVNLF</sequence>
<gene>
    <name evidence="3" type="ORF">PFMALIP_00965</name>
</gene>
<dbReference type="PANTHER" id="PTHR45838:SF4">
    <property type="entry name" value="HISTONE-LYSINE N-METHYLTRANSFERASE TRITHORAX"/>
    <property type="match status" value="1"/>
</dbReference>
<evidence type="ECO:0000256" key="2">
    <source>
        <dbReference type="ARBA" id="ARBA00023163"/>
    </source>
</evidence>
<organism evidence="3 4">
    <name type="scientific">Plasmodium falciparum MaliPS096_E11</name>
    <dbReference type="NCBI Taxonomy" id="1036727"/>
    <lineage>
        <taxon>Eukaryota</taxon>
        <taxon>Sar</taxon>
        <taxon>Alveolata</taxon>
        <taxon>Apicomplexa</taxon>
        <taxon>Aconoidasida</taxon>
        <taxon>Haemosporida</taxon>
        <taxon>Plasmodiidae</taxon>
        <taxon>Plasmodium</taxon>
        <taxon>Plasmodium (Laverania)</taxon>
    </lineage>
</organism>
<reference evidence="3 4" key="2">
    <citation type="submission" date="2013-02" db="EMBL/GenBank/DDBJ databases">
        <title>The Genome Sequence of Plasmodium falciparum MaliPS096_E11.</title>
        <authorList>
            <consortium name="The Broad Institute Genome Sequencing Platform"/>
            <consortium name="The Broad Institute Genome Sequencing Center for Infectious Disease"/>
            <person name="Neafsey D."/>
            <person name="Cheeseman I."/>
            <person name="Volkman S."/>
            <person name="Adams J."/>
            <person name="Walker B."/>
            <person name="Young S.K."/>
            <person name="Zeng Q."/>
            <person name="Gargeya S."/>
            <person name="Fitzgerald M."/>
            <person name="Haas B."/>
            <person name="Abouelleil A."/>
            <person name="Alvarado L."/>
            <person name="Arachchi H.M."/>
            <person name="Berlin A.M."/>
            <person name="Chapman S.B."/>
            <person name="Dewar J."/>
            <person name="Goldberg J."/>
            <person name="Griggs A."/>
            <person name="Gujja S."/>
            <person name="Hansen M."/>
            <person name="Howarth C."/>
            <person name="Imamovic A."/>
            <person name="Larimer J."/>
            <person name="McCowan C."/>
            <person name="Murphy C."/>
            <person name="Neiman D."/>
            <person name="Pearson M."/>
            <person name="Priest M."/>
            <person name="Roberts A."/>
            <person name="Saif S."/>
            <person name="Shea T."/>
            <person name="Sisk P."/>
            <person name="Sykes S."/>
            <person name="Wortman J."/>
            <person name="Nusbaum C."/>
            <person name="Birren B."/>
        </authorList>
    </citation>
    <scope>NUCLEOTIDE SEQUENCE [LARGE SCALE GENOMIC DNA]</scope>
    <source>
        <strain evidence="3 4">MaliPS096_E11</strain>
    </source>
</reference>
<dbReference type="GO" id="GO:0042800">
    <property type="term" value="F:histone H3K4 methyltransferase activity"/>
    <property type="evidence" value="ECO:0007669"/>
    <property type="project" value="TreeGrafter"/>
</dbReference>